<feature type="compositionally biased region" description="Basic and acidic residues" evidence="1">
    <location>
        <begin position="44"/>
        <end position="53"/>
    </location>
</feature>
<proteinExistence type="predicted"/>
<feature type="compositionally biased region" description="Pro residues" evidence="1">
    <location>
        <begin position="80"/>
        <end position="90"/>
    </location>
</feature>
<feature type="region of interest" description="Disordered" evidence="1">
    <location>
        <begin position="74"/>
        <end position="93"/>
    </location>
</feature>
<dbReference type="EMBL" id="ML986582">
    <property type="protein sequence ID" value="KAF2269406.1"/>
    <property type="molecule type" value="Genomic_DNA"/>
</dbReference>
<reference evidence="3" key="1">
    <citation type="journal article" date="2020" name="Stud. Mycol.">
        <title>101 Dothideomycetes genomes: A test case for predicting lifestyles and emergence of pathogens.</title>
        <authorList>
            <person name="Haridas S."/>
            <person name="Albert R."/>
            <person name="Binder M."/>
            <person name="Bloem J."/>
            <person name="LaButti K."/>
            <person name="Salamov A."/>
            <person name="Andreopoulos B."/>
            <person name="Baker S."/>
            <person name="Barry K."/>
            <person name="Bills G."/>
            <person name="Bluhm B."/>
            <person name="Cannon C."/>
            <person name="Castanera R."/>
            <person name="Culley D."/>
            <person name="Daum C."/>
            <person name="Ezra D."/>
            <person name="Gonzalez J."/>
            <person name="Henrissat B."/>
            <person name="Kuo A."/>
            <person name="Liang C."/>
            <person name="Lipzen A."/>
            <person name="Lutzoni F."/>
            <person name="Magnuson J."/>
            <person name="Mondo S."/>
            <person name="Nolan M."/>
            <person name="Ohm R."/>
            <person name="Pangilinan J."/>
            <person name="Park H.-J."/>
            <person name="Ramirez L."/>
            <person name="Alfaro M."/>
            <person name="Sun H."/>
            <person name="Tritt A."/>
            <person name="Yoshinaga Y."/>
            <person name="Zwiers L.-H."/>
            <person name="Turgeon B."/>
            <person name="Goodwin S."/>
            <person name="Spatafora J."/>
            <person name="Crous P."/>
            <person name="Grigoriev I."/>
        </authorList>
    </citation>
    <scope>NUCLEOTIDE SEQUENCE [LARGE SCALE GENOMIC DNA]</scope>
    <source>
        <strain evidence="3">CBS 304.66</strain>
    </source>
</reference>
<evidence type="ECO:0000313" key="3">
    <source>
        <dbReference type="Proteomes" id="UP000800093"/>
    </source>
</evidence>
<dbReference type="Proteomes" id="UP000800093">
    <property type="component" value="Unassembled WGS sequence"/>
</dbReference>
<evidence type="ECO:0000313" key="2">
    <source>
        <dbReference type="EMBL" id="KAF2269406.1"/>
    </source>
</evidence>
<evidence type="ECO:0000256" key="1">
    <source>
        <dbReference type="SAM" id="MobiDB-lite"/>
    </source>
</evidence>
<dbReference type="InterPro" id="IPR018811">
    <property type="entry name" value="MRX11"/>
</dbReference>
<keyword evidence="3" id="KW-1185">Reference proteome</keyword>
<accession>A0A9P4TNE9</accession>
<dbReference type="AlphaFoldDB" id="A0A9P4TNE9"/>
<dbReference type="PANTHER" id="PTHR28002:SF1">
    <property type="entry name" value="MIOREX COMPLEX COMPONENT 11"/>
    <property type="match status" value="1"/>
</dbReference>
<dbReference type="Pfam" id="PF10306">
    <property type="entry name" value="FLILHELTA"/>
    <property type="match status" value="1"/>
</dbReference>
<dbReference type="GO" id="GO:0005739">
    <property type="term" value="C:mitochondrion"/>
    <property type="evidence" value="ECO:0007669"/>
    <property type="project" value="TreeGrafter"/>
</dbReference>
<gene>
    <name evidence="2" type="ORF">CC78DRAFT_574967</name>
</gene>
<comment type="caution">
    <text evidence="2">The sequence shown here is derived from an EMBL/GenBank/DDBJ whole genome shotgun (WGS) entry which is preliminary data.</text>
</comment>
<sequence length="603" mass="68824">MGPEVGMFPAIVAGPRNGRTNAQYEPRGRRRLKDAEISPGTTTDRFRGPEMLRRPFLSSAPRSPSSLLVKLPRRPYASQTPPPPPPPPSSPSRIARFNRRLPIFLHKYTNALAGAPLAHVTSFLLLHEITAVVPLLGLAATFHYTHWLPSWFAEGAWVLQGVERFGKYFRRKGWIGSEEATEAEREAQAEMSRRDTAWRVGEGGVRLVVEFATAYAVTKVLLPVRVLRYSIPLPTTRTISRYSFAFRVVFSLHHATLTYTPSPDKMCGPPKNRHVVTETVYDDDTARFRYRYNRTHYRSGGRCHSKSRALPYALLFILTHRLQFLCCPSTHCSITPLPSQASSLSPSSSSSILLHSIRPPLHLDNMVNGQPQVRYEYTYVPRAGRGQYVPAGIVNNGAATPIAPAAVPVGYQCQPQQYYYPTNCTPFSYPSCLSSSQYAYASHPSQSYYYSGASTPAYCFPHDDTPKYYYPRSPSYPYYKAPYYPRSPSYYARSPYYYSSSSPYYYPNDWRQRYYGRSYSSIPSSWYCRHSSHEWDDRMRATTGGAYDPKRIKPADALPDDPFWVRERDGTWTLRPYYSIEAECYPGRWTMNAEKGYLVFERN</sequence>
<protein>
    <submittedName>
        <fullName evidence="2">Uncharacterized protein</fullName>
    </submittedName>
</protein>
<feature type="region of interest" description="Disordered" evidence="1">
    <location>
        <begin position="1"/>
        <end position="66"/>
    </location>
</feature>
<name>A0A9P4TNE9_9PLEO</name>
<dbReference type="OrthoDB" id="5580261at2759"/>
<organism evidence="2 3">
    <name type="scientific">Lojkania enalia</name>
    <dbReference type="NCBI Taxonomy" id="147567"/>
    <lineage>
        <taxon>Eukaryota</taxon>
        <taxon>Fungi</taxon>
        <taxon>Dikarya</taxon>
        <taxon>Ascomycota</taxon>
        <taxon>Pezizomycotina</taxon>
        <taxon>Dothideomycetes</taxon>
        <taxon>Pleosporomycetidae</taxon>
        <taxon>Pleosporales</taxon>
        <taxon>Pleosporales incertae sedis</taxon>
        <taxon>Lojkania</taxon>
    </lineage>
</organism>
<feature type="compositionally biased region" description="Low complexity" evidence="1">
    <location>
        <begin position="54"/>
        <end position="66"/>
    </location>
</feature>
<dbReference type="PANTHER" id="PTHR28002">
    <property type="entry name" value="MIOREX COMPLEX COMPONENT 11"/>
    <property type="match status" value="1"/>
</dbReference>